<reference evidence="2 3" key="1">
    <citation type="submission" date="2020-01" db="EMBL/GenBank/DDBJ databases">
        <title>Sphingomonas sp. strain CSW-10.</title>
        <authorList>
            <person name="Chen W.-M."/>
        </authorList>
    </citation>
    <scope>NUCLEOTIDE SEQUENCE [LARGE SCALE GENOMIC DNA]</scope>
    <source>
        <strain evidence="2 3">CSW-10</strain>
    </source>
</reference>
<evidence type="ECO:0000313" key="3">
    <source>
        <dbReference type="Proteomes" id="UP000503018"/>
    </source>
</evidence>
<proteinExistence type="predicted"/>
<dbReference type="EMBL" id="CP053015">
    <property type="protein sequence ID" value="QJQ31207.1"/>
    <property type="molecule type" value="Genomic_DNA"/>
</dbReference>
<feature type="transmembrane region" description="Helical" evidence="1">
    <location>
        <begin position="63"/>
        <end position="81"/>
    </location>
</feature>
<dbReference type="Proteomes" id="UP000503018">
    <property type="component" value="Chromosome"/>
</dbReference>
<accession>A0A6M4AQB9</accession>
<keyword evidence="3" id="KW-1185">Reference proteome</keyword>
<name>A0A6M4AQB9_9SPHN</name>
<keyword evidence="1" id="KW-1133">Transmembrane helix</keyword>
<evidence type="ECO:0000313" key="2">
    <source>
        <dbReference type="EMBL" id="QJQ31207.1"/>
    </source>
</evidence>
<dbReference type="RefSeq" id="WP_169943423.1">
    <property type="nucleotide sequence ID" value="NZ_CP053015.1"/>
</dbReference>
<organism evidence="2 3">
    <name type="scientific">Sphingomonas lacunae</name>
    <dbReference type="NCBI Taxonomy" id="2698828"/>
    <lineage>
        <taxon>Bacteria</taxon>
        <taxon>Pseudomonadati</taxon>
        <taxon>Pseudomonadota</taxon>
        <taxon>Alphaproteobacteria</taxon>
        <taxon>Sphingomonadales</taxon>
        <taxon>Sphingomonadaceae</taxon>
        <taxon>Sphingomonas</taxon>
    </lineage>
</organism>
<gene>
    <name evidence="2" type="ORF">GV829_01070</name>
</gene>
<dbReference type="KEGG" id="slan:GV829_01070"/>
<dbReference type="AlphaFoldDB" id="A0A6M4AQB9"/>
<keyword evidence="1" id="KW-0472">Membrane</keyword>
<keyword evidence="1" id="KW-0812">Transmembrane</keyword>
<protein>
    <submittedName>
        <fullName evidence="2">Uncharacterized protein</fullName>
    </submittedName>
</protein>
<evidence type="ECO:0000256" key="1">
    <source>
        <dbReference type="SAM" id="Phobius"/>
    </source>
</evidence>
<sequence>MTTALTAPLAETAERTAIAQAGVEPVSAKAAIKAPATDAHVDDLPWGESPADLPLPETGEQPGLGWMAQVLVLTSVLLVLLNSFAVDKWARSLPVNAYSGRIIDAADAWHGAMDRIHFNWPLETGRTGWHWLKAQNWPGAAVTEEDSASSMQPTGSGEPG</sequence>